<evidence type="ECO:0000313" key="1">
    <source>
        <dbReference type="EMBL" id="CAK9319204.1"/>
    </source>
</evidence>
<gene>
    <name evidence="1" type="ORF">CITCOLO1_LOCUS11198</name>
</gene>
<name>A0ABP0YFD3_9ROSI</name>
<dbReference type="Proteomes" id="UP001642487">
    <property type="component" value="Chromosome 3"/>
</dbReference>
<proteinExistence type="predicted"/>
<dbReference type="EMBL" id="OZ021737">
    <property type="protein sequence ID" value="CAK9319204.1"/>
    <property type="molecule type" value="Genomic_DNA"/>
</dbReference>
<reference evidence="1 2" key="1">
    <citation type="submission" date="2024-03" db="EMBL/GenBank/DDBJ databases">
        <authorList>
            <person name="Gkanogiannis A."/>
            <person name="Becerra Lopez-Lavalle L."/>
        </authorList>
    </citation>
    <scope>NUCLEOTIDE SEQUENCE [LARGE SCALE GENOMIC DNA]</scope>
</reference>
<evidence type="ECO:0000313" key="2">
    <source>
        <dbReference type="Proteomes" id="UP001642487"/>
    </source>
</evidence>
<accession>A0ABP0YFD3</accession>
<keyword evidence="2" id="KW-1185">Reference proteome</keyword>
<organism evidence="1 2">
    <name type="scientific">Citrullus colocynthis</name>
    <name type="common">colocynth</name>
    <dbReference type="NCBI Taxonomy" id="252529"/>
    <lineage>
        <taxon>Eukaryota</taxon>
        <taxon>Viridiplantae</taxon>
        <taxon>Streptophyta</taxon>
        <taxon>Embryophyta</taxon>
        <taxon>Tracheophyta</taxon>
        <taxon>Spermatophyta</taxon>
        <taxon>Magnoliopsida</taxon>
        <taxon>eudicotyledons</taxon>
        <taxon>Gunneridae</taxon>
        <taxon>Pentapetalae</taxon>
        <taxon>rosids</taxon>
        <taxon>fabids</taxon>
        <taxon>Cucurbitales</taxon>
        <taxon>Cucurbitaceae</taxon>
        <taxon>Benincaseae</taxon>
        <taxon>Citrullus</taxon>
    </lineage>
</organism>
<sequence>MHHKTINETKIGGVSVLFWRKTFPRSDSTVFSQFRSLFSSFASCSVHFTGSDFPQSSPHYPDSALPLPFDLLADRRQESCVINRPPNPDVIARLHSRVPKFGPILAWDLKMNQK</sequence>
<protein>
    <submittedName>
        <fullName evidence="1">Uncharacterized protein</fullName>
    </submittedName>
</protein>